<gene>
    <name evidence="2" type="ORF">GCM10009001_20830</name>
</gene>
<keyword evidence="3" id="KW-1185">Reference proteome</keyword>
<feature type="signal peptide" evidence="1">
    <location>
        <begin position="1"/>
        <end position="23"/>
    </location>
</feature>
<dbReference type="EMBL" id="BAAADS010000015">
    <property type="protein sequence ID" value="GAA0603627.1"/>
    <property type="molecule type" value="Genomic_DNA"/>
</dbReference>
<evidence type="ECO:0000313" key="3">
    <source>
        <dbReference type="Proteomes" id="UP001500866"/>
    </source>
</evidence>
<proteinExistence type="predicted"/>
<protein>
    <submittedName>
        <fullName evidence="2">Uncharacterized protein</fullName>
    </submittedName>
</protein>
<keyword evidence="1" id="KW-0732">Signal</keyword>
<dbReference type="RefSeq" id="WP_343812770.1">
    <property type="nucleotide sequence ID" value="NZ_BAAADS010000015.1"/>
</dbReference>
<reference evidence="2 3" key="1">
    <citation type="journal article" date="2019" name="Int. J. Syst. Evol. Microbiol.">
        <title>The Global Catalogue of Microorganisms (GCM) 10K type strain sequencing project: providing services to taxonomists for standard genome sequencing and annotation.</title>
        <authorList>
            <consortium name="The Broad Institute Genomics Platform"/>
            <consortium name="The Broad Institute Genome Sequencing Center for Infectious Disease"/>
            <person name="Wu L."/>
            <person name="Ma J."/>
        </authorList>
    </citation>
    <scope>NUCLEOTIDE SEQUENCE [LARGE SCALE GENOMIC DNA]</scope>
    <source>
        <strain evidence="2 3">JCM 15395</strain>
    </source>
</reference>
<evidence type="ECO:0000256" key="1">
    <source>
        <dbReference type="SAM" id="SignalP"/>
    </source>
</evidence>
<sequence length="144" mass="16724">MKKIMMVTLVILFFVTTAGAVRADSVDCPEPKDLEETSLKNEKELRKTLKKIIPKVYARGDDADMYSEWEIITATPFPKTIGDNQNEVYYEMATNFCGKEVAEMSWLVRIHFPKWEGKSASNAEGQVFLAKSKEKDWFVWFRYH</sequence>
<accession>A0ABN1G475</accession>
<evidence type="ECO:0000313" key="2">
    <source>
        <dbReference type="EMBL" id="GAA0603627.1"/>
    </source>
</evidence>
<comment type="caution">
    <text evidence="2">The sequence shown here is derived from an EMBL/GenBank/DDBJ whole genome shotgun (WGS) entry which is preliminary data.</text>
</comment>
<name>A0ABN1G475_9BACI</name>
<dbReference type="Proteomes" id="UP001500866">
    <property type="component" value="Unassembled WGS sequence"/>
</dbReference>
<feature type="chain" id="PRO_5047317487" evidence="1">
    <location>
        <begin position="24"/>
        <end position="144"/>
    </location>
</feature>
<organism evidence="2 3">
    <name type="scientific">Virgibacillus siamensis</name>
    <dbReference type="NCBI Taxonomy" id="480071"/>
    <lineage>
        <taxon>Bacteria</taxon>
        <taxon>Bacillati</taxon>
        <taxon>Bacillota</taxon>
        <taxon>Bacilli</taxon>
        <taxon>Bacillales</taxon>
        <taxon>Bacillaceae</taxon>
        <taxon>Virgibacillus</taxon>
    </lineage>
</organism>